<dbReference type="Proteomes" id="UP000515806">
    <property type="component" value="Chromosome"/>
</dbReference>
<dbReference type="RefSeq" id="WP_187594195.1">
    <property type="nucleotide sequence ID" value="NZ_CP060723.1"/>
</dbReference>
<evidence type="ECO:0000313" key="1">
    <source>
        <dbReference type="EMBL" id="QNN43731.1"/>
    </source>
</evidence>
<organism evidence="1 2">
    <name type="scientific">Pedobacter roseus</name>
    <dbReference type="NCBI Taxonomy" id="336820"/>
    <lineage>
        <taxon>Bacteria</taxon>
        <taxon>Pseudomonadati</taxon>
        <taxon>Bacteroidota</taxon>
        <taxon>Sphingobacteriia</taxon>
        <taxon>Sphingobacteriales</taxon>
        <taxon>Sphingobacteriaceae</taxon>
        <taxon>Pedobacter</taxon>
    </lineage>
</organism>
<proteinExistence type="predicted"/>
<evidence type="ECO:0000313" key="2">
    <source>
        <dbReference type="Proteomes" id="UP000515806"/>
    </source>
</evidence>
<sequence>MPVPDSLPENSGSDNNTLAPQTFLCGHHKVYLMYNKRTTGKFIMGLKSDYEIETPEEM</sequence>
<name>A0A7G9QK56_9SPHI</name>
<dbReference type="KEGG" id="proe:H9L23_06475"/>
<protein>
    <submittedName>
        <fullName evidence="1">Uncharacterized protein</fullName>
    </submittedName>
</protein>
<dbReference type="AlphaFoldDB" id="A0A7G9QK56"/>
<dbReference type="EMBL" id="CP060723">
    <property type="protein sequence ID" value="QNN43731.1"/>
    <property type="molecule type" value="Genomic_DNA"/>
</dbReference>
<reference evidence="1 2" key="1">
    <citation type="submission" date="2020-08" db="EMBL/GenBank/DDBJ databases">
        <title>Genome sequence of Pedobacter roseus KACC 11594T.</title>
        <authorList>
            <person name="Hyun D.-W."/>
            <person name="Bae J.-W."/>
        </authorList>
    </citation>
    <scope>NUCLEOTIDE SEQUENCE [LARGE SCALE GENOMIC DNA]</scope>
    <source>
        <strain evidence="1 2">KACC 11594</strain>
    </source>
</reference>
<gene>
    <name evidence="1" type="ORF">H9L23_06475</name>
</gene>
<accession>A0A7G9QK56</accession>
<keyword evidence="2" id="KW-1185">Reference proteome</keyword>